<organism evidence="2 3">
    <name type="scientific">Anaerostipes caccae (strain DSM 14662 / CCUG 47493 / JCM 13470 / NCIMB 13811 / L1-92)</name>
    <dbReference type="NCBI Taxonomy" id="411490"/>
    <lineage>
        <taxon>Bacteria</taxon>
        <taxon>Bacillati</taxon>
        <taxon>Bacillota</taxon>
        <taxon>Clostridia</taxon>
        <taxon>Lachnospirales</taxon>
        <taxon>Lachnospiraceae</taxon>
        <taxon>Anaerostipes</taxon>
    </lineage>
</organism>
<reference evidence="2" key="1">
    <citation type="submission" date="2007-11" db="EMBL/GenBank/DDBJ databases">
        <authorList>
            <person name="Fulton L."/>
            <person name="Clifton S."/>
            <person name="Fulton B."/>
            <person name="Xu J."/>
            <person name="Minx P."/>
            <person name="Pepin K.H."/>
            <person name="Johnson M."/>
            <person name="Thiruvilangam P."/>
            <person name="Bhonagiri V."/>
            <person name="Nash W.E."/>
            <person name="Mardis E.R."/>
            <person name="Wilson R.K."/>
        </authorList>
    </citation>
    <scope>NUCLEOTIDE SEQUENCE [LARGE SCALE GENOMIC DNA]</scope>
    <source>
        <strain evidence="2">DSM 14662</strain>
    </source>
</reference>
<keyword evidence="1" id="KW-0732">Signal</keyword>
<dbReference type="eggNOG" id="ENOG50338P9">
    <property type="taxonomic scope" value="Bacteria"/>
</dbReference>
<gene>
    <name evidence="2" type="ORF">ANACAC_00641</name>
</gene>
<dbReference type="Proteomes" id="UP000004935">
    <property type="component" value="Unassembled WGS sequence"/>
</dbReference>
<dbReference type="HOGENOM" id="CLU_658325_0_0_9"/>
<evidence type="ECO:0000313" key="3">
    <source>
        <dbReference type="Proteomes" id="UP000004935"/>
    </source>
</evidence>
<protein>
    <submittedName>
        <fullName evidence="2">Bacterial pre-peptidase domain protein</fullName>
    </submittedName>
</protein>
<name>B0MAR5_ANACD</name>
<proteinExistence type="predicted"/>
<evidence type="ECO:0000313" key="2">
    <source>
        <dbReference type="EMBL" id="EDR98590.1"/>
    </source>
</evidence>
<dbReference type="STRING" id="411490.ANACAC_00641"/>
<feature type="signal peptide" evidence="1">
    <location>
        <begin position="1"/>
        <end position="27"/>
    </location>
</feature>
<evidence type="ECO:0000256" key="1">
    <source>
        <dbReference type="SAM" id="SignalP"/>
    </source>
</evidence>
<comment type="caution">
    <text evidence="2">The sequence shown here is derived from an EMBL/GenBank/DDBJ whole genome shotgun (WGS) entry which is preliminary data.</text>
</comment>
<dbReference type="Gene3D" id="2.60.120.380">
    <property type="match status" value="1"/>
</dbReference>
<dbReference type="EMBL" id="ABAX03000005">
    <property type="protein sequence ID" value="EDR98590.1"/>
    <property type="molecule type" value="Genomic_DNA"/>
</dbReference>
<accession>B0MAR5</accession>
<dbReference type="AlphaFoldDB" id="B0MAR5"/>
<reference evidence="2" key="2">
    <citation type="submission" date="2013-11" db="EMBL/GenBank/DDBJ databases">
        <title>Draft genome sequence of Anaerostipes caccae (DSM 14662).</title>
        <authorList>
            <person name="Sudarsanam P."/>
            <person name="Ley R."/>
            <person name="Guruge J."/>
            <person name="Turnbaugh P.J."/>
            <person name="Mahowald M."/>
            <person name="Liep D."/>
            <person name="Gordon J."/>
        </authorList>
    </citation>
    <scope>NUCLEOTIDE SEQUENCE</scope>
    <source>
        <strain evidence="2">DSM 14662</strain>
    </source>
</reference>
<sequence length="419" mass="46229">MFMRKVLKAAVCLGLSLTLGFSTVAFGAEKKEDITSKVGDKKGQVSSEIKGMEGIQDVKSGQVIKAAKKSKGARAVQNTTAYRINTQANVNAINQRIQKGQFNVVGPITTSKQVVANIYMPTNGKLCVAFGNSYVDQSTGLITSTPANCSVTITDSRGNSIASSYSDDDTVIANYVNKGTYRLTVSAPYNSAVATGYLPYYYSSDNGNLSGTAKYIAGNGGNNYQYFSVSKRSQVWTDLVSAKGYSLKSHIEKKSGKKWVRITDQKYSYNSNIRRYHALSKGSYRLVISGTSKYDFYTARYGKKSYTGKYGTKKSKSKTIKRKKSKTNVLTASDAKKKSHWYKFKVTKRRSTQFKITTYNSSGSVTATLYKGKKKMSSRTAYNPSYITFSGKLSKGTYYVKVTKNTKNTSGKYIVKYVK</sequence>
<feature type="chain" id="PRO_5002751853" evidence="1">
    <location>
        <begin position="28"/>
        <end position="419"/>
    </location>
</feature>
<keyword evidence="3" id="KW-1185">Reference proteome</keyword>